<dbReference type="InterPro" id="IPR036890">
    <property type="entry name" value="HATPase_C_sf"/>
</dbReference>
<accession>A0AA49GTG5</accession>
<dbReference type="InterPro" id="IPR005467">
    <property type="entry name" value="His_kinase_dom"/>
</dbReference>
<dbReference type="InterPro" id="IPR035965">
    <property type="entry name" value="PAS-like_dom_sf"/>
</dbReference>
<keyword evidence="12" id="KW-0479">Metal-binding</keyword>
<evidence type="ECO:0000256" key="21">
    <source>
        <dbReference type="ARBA" id="ARBA00024827"/>
    </source>
</evidence>
<reference evidence="25" key="1">
    <citation type="journal article" date="2023" name="Comput. Struct. Biotechnol. J.">
        <title>Discovery of a novel marine Bacteroidetes with a rich repertoire of carbohydrate-active enzymes.</title>
        <authorList>
            <person name="Chen B."/>
            <person name="Liu G."/>
            <person name="Chen Q."/>
            <person name="Wang H."/>
            <person name="Liu L."/>
            <person name="Tang K."/>
        </authorList>
    </citation>
    <scope>NUCLEOTIDE SEQUENCE</scope>
    <source>
        <strain evidence="25">TK19036</strain>
    </source>
</reference>
<dbReference type="CDD" id="cd16917">
    <property type="entry name" value="HATPase_UhpB-NarQ-NarX-like"/>
    <property type="match status" value="1"/>
</dbReference>
<evidence type="ECO:0000256" key="1">
    <source>
        <dbReference type="ARBA" id="ARBA00000085"/>
    </source>
</evidence>
<comment type="subcellular location">
    <subcellularLocation>
        <location evidence="4">Cytoplasm</location>
    </subcellularLocation>
    <subcellularLocation>
        <location evidence="3">Membrane</location>
        <topology evidence="3">Multi-pass membrane protein</topology>
    </subcellularLocation>
</comment>
<dbReference type="InterPro" id="IPR004358">
    <property type="entry name" value="Sig_transdc_His_kin-like_C"/>
</dbReference>
<keyword evidence="18" id="KW-0902">Two-component regulatory system</keyword>
<dbReference type="Pfam" id="PF13675">
    <property type="entry name" value="PilJ"/>
    <property type="match status" value="1"/>
</dbReference>
<evidence type="ECO:0000256" key="3">
    <source>
        <dbReference type="ARBA" id="ARBA00004141"/>
    </source>
</evidence>
<dbReference type="SMART" id="SM00387">
    <property type="entry name" value="HATPase_c"/>
    <property type="match status" value="1"/>
</dbReference>
<dbReference type="Gene3D" id="3.30.450.20">
    <property type="entry name" value="PAS domain"/>
    <property type="match status" value="1"/>
</dbReference>
<evidence type="ECO:0000256" key="14">
    <source>
        <dbReference type="ARBA" id="ARBA00022777"/>
    </source>
</evidence>
<evidence type="ECO:0000256" key="22">
    <source>
        <dbReference type="ARBA" id="ARBA00030800"/>
    </source>
</evidence>
<dbReference type="SUPFAM" id="SSF55785">
    <property type="entry name" value="PYP-like sensor domain (PAS domain)"/>
    <property type="match status" value="1"/>
</dbReference>
<dbReference type="Pfam" id="PF02518">
    <property type="entry name" value="HATPase_c"/>
    <property type="match status" value="1"/>
</dbReference>
<evidence type="ECO:0000256" key="20">
    <source>
        <dbReference type="ARBA" id="ARBA00023136"/>
    </source>
</evidence>
<evidence type="ECO:0000256" key="4">
    <source>
        <dbReference type="ARBA" id="ARBA00004496"/>
    </source>
</evidence>
<dbReference type="GO" id="GO:0000155">
    <property type="term" value="F:phosphorelay sensor kinase activity"/>
    <property type="evidence" value="ECO:0007669"/>
    <property type="project" value="InterPro"/>
</dbReference>
<dbReference type="InterPro" id="IPR003594">
    <property type="entry name" value="HATPase_dom"/>
</dbReference>
<gene>
    <name evidence="25" type="ORF">K4G66_06615</name>
</gene>
<feature type="transmembrane region" description="Helical" evidence="23">
    <location>
        <begin position="12"/>
        <end position="35"/>
    </location>
</feature>
<keyword evidence="17" id="KW-0408">Iron</keyword>
<dbReference type="EC" id="2.7.13.3" evidence="5"/>
<dbReference type="PRINTS" id="PR00344">
    <property type="entry name" value="BCTRLSENSOR"/>
</dbReference>
<dbReference type="Gene3D" id="3.30.565.10">
    <property type="entry name" value="Histidine kinase-like ATPase, C-terminal domain"/>
    <property type="match status" value="1"/>
</dbReference>
<dbReference type="GO" id="GO:0016020">
    <property type="term" value="C:membrane"/>
    <property type="evidence" value="ECO:0007669"/>
    <property type="project" value="UniProtKB-SubCell"/>
</dbReference>
<evidence type="ECO:0000256" key="6">
    <source>
        <dbReference type="ARBA" id="ARBA00017322"/>
    </source>
</evidence>
<dbReference type="GO" id="GO:0005737">
    <property type="term" value="C:cytoplasm"/>
    <property type="evidence" value="ECO:0007669"/>
    <property type="project" value="UniProtKB-SubCell"/>
</dbReference>
<evidence type="ECO:0000256" key="15">
    <source>
        <dbReference type="ARBA" id="ARBA00022840"/>
    </source>
</evidence>
<dbReference type="AlphaFoldDB" id="A0AA49GTG5"/>
<keyword evidence="9" id="KW-0597">Phosphoprotein</keyword>
<comment type="function">
    <text evidence="21">Member of the two-component regulatory system NreB/NreC involved in the control of dissimilatory nitrate/nitrite reduction in response to oxygen. NreB functions as a direct oxygen sensor histidine kinase which is autophosphorylated, in the absence of oxygen, probably at the conserved histidine residue, and transfers its phosphate group probably to a conserved aspartate residue of NreC. NreB/NreC activates the expression of the nitrate (narGHJI) and nitrite (nir) reductase operons, as well as the putative nitrate transporter gene narT.</text>
</comment>
<evidence type="ECO:0000256" key="12">
    <source>
        <dbReference type="ARBA" id="ARBA00022723"/>
    </source>
</evidence>
<evidence type="ECO:0000313" key="25">
    <source>
        <dbReference type="EMBL" id="WKN38371.1"/>
    </source>
</evidence>
<keyword evidence="19" id="KW-0411">Iron-sulfur</keyword>
<dbReference type="Gene3D" id="1.20.5.1930">
    <property type="match status" value="1"/>
</dbReference>
<evidence type="ECO:0000256" key="16">
    <source>
        <dbReference type="ARBA" id="ARBA00022989"/>
    </source>
</evidence>
<evidence type="ECO:0000256" key="5">
    <source>
        <dbReference type="ARBA" id="ARBA00012438"/>
    </source>
</evidence>
<dbReference type="EMBL" id="CP120682">
    <property type="protein sequence ID" value="WKN38371.1"/>
    <property type="molecule type" value="Genomic_DNA"/>
</dbReference>
<dbReference type="GO" id="GO:0046872">
    <property type="term" value="F:metal ion binding"/>
    <property type="evidence" value="ECO:0007669"/>
    <property type="project" value="UniProtKB-KW"/>
</dbReference>
<evidence type="ECO:0000256" key="23">
    <source>
        <dbReference type="SAM" id="Phobius"/>
    </source>
</evidence>
<comment type="cofactor">
    <cofactor evidence="2">
        <name>[4Fe-4S] cluster</name>
        <dbReference type="ChEBI" id="CHEBI:49883"/>
    </cofactor>
</comment>
<evidence type="ECO:0000256" key="19">
    <source>
        <dbReference type="ARBA" id="ARBA00023014"/>
    </source>
</evidence>
<evidence type="ECO:0000256" key="7">
    <source>
        <dbReference type="ARBA" id="ARBA00022485"/>
    </source>
</evidence>
<protein>
    <recommendedName>
        <fullName evidence="6">Oxygen sensor histidine kinase NreB</fullName>
        <ecNumber evidence="5">2.7.13.3</ecNumber>
    </recommendedName>
    <alternativeName>
        <fullName evidence="22">Nitrogen regulation protein B</fullName>
    </alternativeName>
</protein>
<keyword evidence="16 23" id="KW-1133">Transmembrane helix</keyword>
<dbReference type="GO" id="GO:0046983">
    <property type="term" value="F:protein dimerization activity"/>
    <property type="evidence" value="ECO:0007669"/>
    <property type="project" value="InterPro"/>
</dbReference>
<evidence type="ECO:0000256" key="11">
    <source>
        <dbReference type="ARBA" id="ARBA00022692"/>
    </source>
</evidence>
<name>A0AA49GTG5_9BACT</name>
<keyword evidence="13" id="KW-0547">Nucleotide-binding</keyword>
<dbReference type="PROSITE" id="PS50109">
    <property type="entry name" value="HIS_KIN"/>
    <property type="match status" value="1"/>
</dbReference>
<keyword evidence="7" id="KW-0004">4Fe-4S</keyword>
<keyword evidence="15" id="KW-0067">ATP-binding</keyword>
<keyword evidence="14 25" id="KW-0418">Kinase</keyword>
<evidence type="ECO:0000259" key="24">
    <source>
        <dbReference type="PROSITE" id="PS50109"/>
    </source>
</evidence>
<evidence type="ECO:0000256" key="18">
    <source>
        <dbReference type="ARBA" id="ARBA00023012"/>
    </source>
</evidence>
<evidence type="ECO:0000256" key="9">
    <source>
        <dbReference type="ARBA" id="ARBA00022553"/>
    </source>
</evidence>
<keyword evidence="11 23" id="KW-0812">Transmembrane</keyword>
<feature type="domain" description="Histidine kinase" evidence="24">
    <location>
        <begin position="512"/>
        <end position="609"/>
    </location>
</feature>
<dbReference type="SUPFAM" id="SSF55874">
    <property type="entry name" value="ATPase domain of HSP90 chaperone/DNA topoisomerase II/histidine kinase"/>
    <property type="match status" value="1"/>
</dbReference>
<evidence type="ECO:0000256" key="17">
    <source>
        <dbReference type="ARBA" id="ARBA00023004"/>
    </source>
</evidence>
<keyword evidence="20 23" id="KW-0472">Membrane</keyword>
<evidence type="ECO:0000256" key="8">
    <source>
        <dbReference type="ARBA" id="ARBA00022490"/>
    </source>
</evidence>
<sequence length="621" mass="70876">MKSIERKHGFEKLSILYALALFGIAASIIVSQLYIQRYLVKQENDSRIINIAGRQRMLSQKISKLALQIGNTTDFEQKQLYAQELDEAVSLWQQSHQALQHGDTTLQIQVDNSAAIDSMFQAISPKHEIIAQGARQIISQLQAQHAVDTATLQASIDTILKNESLFLGEMDTIVFQYDQEAKERVLYLEEVELLLLGVSLLIILFELLFIFRPTARQIRRTISELTQSEKRAKGMAQELGILYNSLEASYQELAEVDPIEEPPTLYAKTNPDGWFTFVSDVFDHDLEYRVFERHENLFSWLEQEGYSSEQVENIKYRVTSGNTWVGEIKATSESGDFIWLLVHIVPTLNAQQKTETLNMICSNKTELKEAQARSHEITREKIDKKVKEQRFRSSLILEGQEEERRRISRDIHDGIGQLLTALKFKVEAINLAPNVPERETEVQEAQSLLNHIIREVRRVSFNLNPSALNDYGLIPATKRFCSEASRLSDKQIIFENQTGFINRLEKNVETNLYRIIQESVNNAIKYSEAKEIKVTFSHNAHYLNVAIEDNGIGFAYQQYAQRTAPVSKNGSGLGIFNIRERASFINATLDIQSAEGEGTQINIHLPINERINGAYQSHPSR</sequence>
<dbReference type="PANTHER" id="PTHR24421">
    <property type="entry name" value="NITRATE/NITRITE SENSOR PROTEIN NARX-RELATED"/>
    <property type="match status" value="1"/>
</dbReference>
<dbReference type="GO" id="GO:0051539">
    <property type="term" value="F:4 iron, 4 sulfur cluster binding"/>
    <property type="evidence" value="ECO:0007669"/>
    <property type="project" value="UniProtKB-KW"/>
</dbReference>
<keyword evidence="10" id="KW-0808">Transferase</keyword>
<reference evidence="25" key="2">
    <citation type="journal article" date="2024" name="Antonie Van Leeuwenhoek">
        <title>Roseihalotalea indica gen. nov., sp. nov., a halophilic Bacteroidetes from mesopelagic Southwest Indian Ocean with higher carbohydrate metabolic potential.</title>
        <authorList>
            <person name="Chen B."/>
            <person name="Zhang M."/>
            <person name="Lin D."/>
            <person name="Ye J."/>
            <person name="Tang K."/>
        </authorList>
    </citation>
    <scope>NUCLEOTIDE SEQUENCE</scope>
    <source>
        <strain evidence="25">TK19036</strain>
    </source>
</reference>
<dbReference type="InterPro" id="IPR029095">
    <property type="entry name" value="NarX-like_N"/>
</dbReference>
<dbReference type="InterPro" id="IPR011712">
    <property type="entry name" value="Sig_transdc_His_kin_sub3_dim/P"/>
</dbReference>
<evidence type="ECO:0000256" key="10">
    <source>
        <dbReference type="ARBA" id="ARBA00022679"/>
    </source>
</evidence>
<evidence type="ECO:0000256" key="2">
    <source>
        <dbReference type="ARBA" id="ARBA00001966"/>
    </source>
</evidence>
<organism evidence="25">
    <name type="scientific">Roseihalotalea indica</name>
    <dbReference type="NCBI Taxonomy" id="2867963"/>
    <lineage>
        <taxon>Bacteria</taxon>
        <taxon>Pseudomonadati</taxon>
        <taxon>Bacteroidota</taxon>
        <taxon>Cytophagia</taxon>
        <taxon>Cytophagales</taxon>
        <taxon>Catalimonadaceae</taxon>
        <taxon>Roseihalotalea</taxon>
    </lineage>
</organism>
<dbReference type="Pfam" id="PF07730">
    <property type="entry name" value="HisKA_3"/>
    <property type="match status" value="1"/>
</dbReference>
<evidence type="ECO:0000256" key="13">
    <source>
        <dbReference type="ARBA" id="ARBA00022741"/>
    </source>
</evidence>
<comment type="catalytic activity">
    <reaction evidence="1">
        <text>ATP + protein L-histidine = ADP + protein N-phospho-L-histidine.</text>
        <dbReference type="EC" id="2.7.13.3"/>
    </reaction>
</comment>
<dbReference type="PANTHER" id="PTHR24421:SF10">
    <property type="entry name" value="NITRATE_NITRITE SENSOR PROTEIN NARQ"/>
    <property type="match status" value="1"/>
</dbReference>
<dbReference type="GO" id="GO:0005524">
    <property type="term" value="F:ATP binding"/>
    <property type="evidence" value="ECO:0007669"/>
    <property type="project" value="UniProtKB-KW"/>
</dbReference>
<keyword evidence="8" id="KW-0963">Cytoplasm</keyword>
<proteinExistence type="predicted"/>
<dbReference type="InterPro" id="IPR050482">
    <property type="entry name" value="Sensor_HK_TwoCompSys"/>
</dbReference>